<dbReference type="Gene3D" id="1.50.10.10">
    <property type="match status" value="1"/>
</dbReference>
<comment type="caution">
    <text evidence="4">The sequence shown here is derived from an EMBL/GenBank/DDBJ whole genome shotgun (WGS) entry which is preliminary data.</text>
</comment>
<dbReference type="Pfam" id="PF14742">
    <property type="entry name" value="GDE_N_bis"/>
    <property type="match status" value="1"/>
</dbReference>
<dbReference type="PANTHER" id="PTHR34987">
    <property type="entry name" value="C, PUTATIVE (AFU_ORTHOLOGUE AFUA_3G02880)-RELATED"/>
    <property type="match status" value="1"/>
</dbReference>
<gene>
    <name evidence="4" type="ORF">GCM10010964_32150</name>
</gene>
<feature type="domain" description="Mannosylglycerate hydrolase MGH1-like glycoside hydrolase" evidence="3">
    <location>
        <begin position="326"/>
        <end position="631"/>
    </location>
</feature>
<evidence type="ECO:0000313" key="5">
    <source>
        <dbReference type="Proteomes" id="UP000597507"/>
    </source>
</evidence>
<proteinExistence type="predicted"/>
<accession>A0A8J3EDE6</accession>
<dbReference type="InterPro" id="IPR012341">
    <property type="entry name" value="6hp_glycosidase-like_sf"/>
</dbReference>
<dbReference type="PANTHER" id="PTHR34987:SF4">
    <property type="entry name" value="ALPHA-L-RHAMNOSIDASE C-TERMINAL DOMAIN-CONTAINING PROTEIN"/>
    <property type="match status" value="1"/>
</dbReference>
<evidence type="ECO:0000259" key="3">
    <source>
        <dbReference type="Pfam" id="PF22422"/>
    </source>
</evidence>
<dbReference type="GO" id="GO:0005975">
    <property type="term" value="P:carbohydrate metabolic process"/>
    <property type="evidence" value="ECO:0007669"/>
    <property type="project" value="InterPro"/>
</dbReference>
<dbReference type="RefSeq" id="WP_188902038.1">
    <property type="nucleotide sequence ID" value="NZ_BMKS01000010.1"/>
</dbReference>
<feature type="domain" description="Putative glycogen debranching enzyme N-terminal" evidence="2">
    <location>
        <begin position="46"/>
        <end position="242"/>
    </location>
</feature>
<evidence type="ECO:0000313" key="4">
    <source>
        <dbReference type="EMBL" id="GGG42222.1"/>
    </source>
</evidence>
<dbReference type="InterPro" id="IPR008928">
    <property type="entry name" value="6-hairpin_glycosidase_sf"/>
</dbReference>
<sequence>MEALDTPATAAASAARAAQPPAPGERPFEIAATAATALALYRPLSLKCRDTFVVLDHFGDAQALFPTAEGLFHADTRHLSRLALRIAGERPLLLSSAVSVDNALLSVNLTNPDIPGCGGSATLSRDSLYLRQVTALGEGVLRQRITARNYGAAEICCELRLDYAADFADIFEVRGLRRERRGELLPPEATPEGGVVLGYRGLDGVTRRTRLDFTPGPDAHRIGAEARWTLRLPPGTAQVIEVAVRCTADEAEGLPQAPELERLVAAHRAWFGRRQREAAHIHTSNESFNDWMNRSRADLDMLTTDTPDGPFPYAGIPWFSAPFGRDSLITALLSLWLDPGLARGVLRFLAARQATELDADRDAEPGKILHEMRGGEMAALGEVPFRRYYGSVDSTPLFVMLAAAYWERTGDAALIRALWPNIEAALGWMERHGDMDGDGFLEYGRLSPKGLVNQGWKDSNDSIFHADGSTPEGPIALVEVQAYAYAALDGAARLARALGRRSRARDLAQRAEALRRRFEEAFWCEDIGTYALALDGAKRPCRVRSSNAGHALLAGIAAPERAARVAATLLDRDSFCGWGVRTIARGEARYNPMSYHNGSVWPHDNGLIALGLARYGLRAPLMRLLGALFDAAQFVDLKRLPELLCGFERRTNEGPTTYPVACLPQAWASASAFAVLGALLGISFDPPNRQVRFVRPVLPPWLEQVNIRNLRLGASVVDVRLHRHEGDHDVALNVVRRRGRIEVAVIT</sequence>
<dbReference type="InterPro" id="IPR054491">
    <property type="entry name" value="MGH1-like_GH"/>
</dbReference>
<dbReference type="SUPFAM" id="SSF48208">
    <property type="entry name" value="Six-hairpin glycosidases"/>
    <property type="match status" value="1"/>
</dbReference>
<dbReference type="Pfam" id="PF22422">
    <property type="entry name" value="MGH1-like_GH"/>
    <property type="match status" value="1"/>
</dbReference>
<organism evidence="4 5">
    <name type="scientific">Caldovatus sediminis</name>
    <dbReference type="NCBI Taxonomy" id="2041189"/>
    <lineage>
        <taxon>Bacteria</taxon>
        <taxon>Pseudomonadati</taxon>
        <taxon>Pseudomonadota</taxon>
        <taxon>Alphaproteobacteria</taxon>
        <taxon>Acetobacterales</taxon>
        <taxon>Roseomonadaceae</taxon>
        <taxon>Caldovatus</taxon>
    </lineage>
</organism>
<feature type="region of interest" description="Disordered" evidence="1">
    <location>
        <begin position="1"/>
        <end position="24"/>
    </location>
</feature>
<dbReference type="Proteomes" id="UP000597507">
    <property type="component" value="Unassembled WGS sequence"/>
</dbReference>
<reference evidence="4 5" key="1">
    <citation type="journal article" date="2014" name="Int. J. Syst. Evol. Microbiol.">
        <title>Complete genome sequence of Corynebacterium casei LMG S-19264T (=DSM 44701T), isolated from a smear-ripened cheese.</title>
        <authorList>
            <consortium name="US DOE Joint Genome Institute (JGI-PGF)"/>
            <person name="Walter F."/>
            <person name="Albersmeier A."/>
            <person name="Kalinowski J."/>
            <person name="Ruckert C."/>
        </authorList>
    </citation>
    <scope>NUCLEOTIDE SEQUENCE [LARGE SCALE GENOMIC DNA]</scope>
    <source>
        <strain evidence="4 5">CGMCC 1.16330</strain>
    </source>
</reference>
<evidence type="ECO:0000259" key="2">
    <source>
        <dbReference type="Pfam" id="PF14742"/>
    </source>
</evidence>
<name>A0A8J3EDE6_9PROT</name>
<dbReference type="InterPro" id="IPR032856">
    <property type="entry name" value="GDE_N_bis"/>
</dbReference>
<evidence type="ECO:0000256" key="1">
    <source>
        <dbReference type="SAM" id="MobiDB-lite"/>
    </source>
</evidence>
<dbReference type="EMBL" id="BMKS01000010">
    <property type="protein sequence ID" value="GGG42222.1"/>
    <property type="molecule type" value="Genomic_DNA"/>
</dbReference>
<protein>
    <submittedName>
        <fullName evidence="4">Amylo-alpha-1,6-glucosidase</fullName>
    </submittedName>
</protein>
<dbReference type="AlphaFoldDB" id="A0A8J3EDE6"/>
<feature type="compositionally biased region" description="Low complexity" evidence="1">
    <location>
        <begin position="7"/>
        <end position="19"/>
    </location>
</feature>
<keyword evidence="5" id="KW-1185">Reference proteome</keyword>